<name>A0A1V2TFN7_9NOCA</name>
<dbReference type="RefSeq" id="WP_077117340.1">
    <property type="nucleotide sequence ID" value="NZ_MUKP01000054.1"/>
</dbReference>
<protein>
    <submittedName>
        <fullName evidence="2">Uncharacterized protein</fullName>
    </submittedName>
</protein>
<keyword evidence="1" id="KW-1133">Transmembrane helix</keyword>
<evidence type="ECO:0000313" key="3">
    <source>
        <dbReference type="Proteomes" id="UP000188836"/>
    </source>
</evidence>
<comment type="caution">
    <text evidence="2">The sequence shown here is derived from an EMBL/GenBank/DDBJ whole genome shotgun (WGS) entry which is preliminary data.</text>
</comment>
<sequence length="61" mass="6104">MPGESPRDRTSIGMIAARTVWGGAVAISVAVVAGAVTVGALVYTVSCTETTADGDTRPRGP</sequence>
<proteinExistence type="predicted"/>
<keyword evidence="1" id="KW-0472">Membrane</keyword>
<feature type="transmembrane region" description="Helical" evidence="1">
    <location>
        <begin position="20"/>
        <end position="43"/>
    </location>
</feature>
<organism evidence="2 3">
    <name type="scientific">Nocardia donostiensis</name>
    <dbReference type="NCBI Taxonomy" id="1538463"/>
    <lineage>
        <taxon>Bacteria</taxon>
        <taxon>Bacillati</taxon>
        <taxon>Actinomycetota</taxon>
        <taxon>Actinomycetes</taxon>
        <taxon>Mycobacteriales</taxon>
        <taxon>Nocardiaceae</taxon>
        <taxon>Nocardia</taxon>
    </lineage>
</organism>
<keyword evidence="3" id="KW-1185">Reference proteome</keyword>
<dbReference type="AlphaFoldDB" id="A0A1V2TFN7"/>
<dbReference type="Proteomes" id="UP000188836">
    <property type="component" value="Unassembled WGS sequence"/>
</dbReference>
<evidence type="ECO:0000313" key="2">
    <source>
        <dbReference type="EMBL" id="ONM48191.1"/>
    </source>
</evidence>
<evidence type="ECO:0000256" key="1">
    <source>
        <dbReference type="SAM" id="Phobius"/>
    </source>
</evidence>
<keyword evidence="1" id="KW-0812">Transmembrane</keyword>
<gene>
    <name evidence="2" type="ORF">B0T46_14525</name>
</gene>
<reference evidence="2 3" key="1">
    <citation type="journal article" date="2016" name="Antonie Van Leeuwenhoek">
        <title>Nocardia donostiensis sp. nov., isolated from human respiratory specimens.</title>
        <authorList>
            <person name="Ercibengoa M."/>
            <person name="Bell M."/>
            <person name="Marimon J.M."/>
            <person name="Humrighouse B."/>
            <person name="Klenk H.P."/>
            <person name="Potter G."/>
            <person name="Perez-Trallero E."/>
        </authorList>
    </citation>
    <scope>NUCLEOTIDE SEQUENCE [LARGE SCALE GENOMIC DNA]</scope>
    <source>
        <strain evidence="2 3">X1655</strain>
    </source>
</reference>
<dbReference type="EMBL" id="MUMY01000011">
    <property type="protein sequence ID" value="ONM48191.1"/>
    <property type="molecule type" value="Genomic_DNA"/>
</dbReference>
<accession>A0A1V2TFN7</accession>